<comment type="caution">
    <text evidence="1">The sequence shown here is derived from an EMBL/GenBank/DDBJ whole genome shotgun (WGS) entry which is preliminary data.</text>
</comment>
<keyword evidence="2" id="KW-1185">Reference proteome</keyword>
<reference evidence="1" key="1">
    <citation type="submission" date="2021-06" db="EMBL/GenBank/DDBJ databases">
        <authorList>
            <person name="Hodson N. C."/>
            <person name="Mongue J. A."/>
            <person name="Jaron S. K."/>
        </authorList>
    </citation>
    <scope>NUCLEOTIDE SEQUENCE</scope>
</reference>
<proteinExistence type="predicted"/>
<protein>
    <submittedName>
        <fullName evidence="1">Uncharacterized protein</fullName>
    </submittedName>
</protein>
<dbReference type="Proteomes" id="UP000708208">
    <property type="component" value="Unassembled WGS sequence"/>
</dbReference>
<sequence>MAFPIAKRVREELSAYILIFLKQWAYVYGTSYFETIAILMKSAEVHDYRSIWDHTEVIVLETGNMAYRNKEQVGDILFQE</sequence>
<dbReference type="EMBL" id="CAJVCH010215869">
    <property type="protein sequence ID" value="CAG7731601.1"/>
    <property type="molecule type" value="Genomic_DNA"/>
</dbReference>
<organism evidence="1 2">
    <name type="scientific">Allacma fusca</name>
    <dbReference type="NCBI Taxonomy" id="39272"/>
    <lineage>
        <taxon>Eukaryota</taxon>
        <taxon>Metazoa</taxon>
        <taxon>Ecdysozoa</taxon>
        <taxon>Arthropoda</taxon>
        <taxon>Hexapoda</taxon>
        <taxon>Collembola</taxon>
        <taxon>Symphypleona</taxon>
        <taxon>Sminthuridae</taxon>
        <taxon>Allacma</taxon>
    </lineage>
</organism>
<evidence type="ECO:0000313" key="1">
    <source>
        <dbReference type="EMBL" id="CAG7731601.1"/>
    </source>
</evidence>
<evidence type="ECO:0000313" key="2">
    <source>
        <dbReference type="Proteomes" id="UP000708208"/>
    </source>
</evidence>
<gene>
    <name evidence="1" type="ORF">AFUS01_LOCUS20179</name>
</gene>
<accession>A0A8J2PC12</accession>
<name>A0A8J2PC12_9HEXA</name>
<dbReference type="AlphaFoldDB" id="A0A8J2PC12"/>